<evidence type="ECO:0000256" key="1">
    <source>
        <dbReference type="SAM" id="Coils"/>
    </source>
</evidence>
<dbReference type="InterPro" id="IPR025586">
    <property type="entry name" value="PcfJ"/>
</dbReference>
<name>A0A8S5U1A0_9CAUD</name>
<reference evidence="2" key="1">
    <citation type="journal article" date="2021" name="Proc. Natl. Acad. Sci. U.S.A.">
        <title>A Catalog of Tens of Thousands of Viruses from Human Metagenomes Reveals Hidden Associations with Chronic Diseases.</title>
        <authorList>
            <person name="Tisza M.J."/>
            <person name="Buck C.B."/>
        </authorList>
    </citation>
    <scope>NUCLEOTIDE SEQUENCE</scope>
    <source>
        <strain evidence="2">Cttuu15</strain>
    </source>
</reference>
<dbReference type="EMBL" id="BK015982">
    <property type="protein sequence ID" value="DAF88233.1"/>
    <property type="molecule type" value="Genomic_DNA"/>
</dbReference>
<sequence>MKKKAIEKIPFGKEKIHKLDDCFMIDGRTEDKNVRVCIRNTEFANYIENVGWNQKVTNSWMSYERLEVDFYLSRKERKELRQFYDQRSIRRIITDREPEGQIRRLQDDINEKKLEKRYEAREQKIKDHEKEIKQITKGMEEWAEKQMQTYLFYKQSTGYCGHCGQEVMLDRKKIKISHNKKGICPNCRKKIIFKAAGRQSTIENSMKIVRFQKTKFGLAAIESKATKKSFAESKEITMIADRYIWFIDENYKLYNENSECTWYEPNWYDAGNMITGKARIYQRNIKQVIKGTCLERSGIDVVASWKGKQEQYEQIIDNYLINQQLELVIKANMRKLARQLWYGSRFLQQGTKLHEVLGLTKRNMRKARDYDLGREEIQVLRNDPEGKLSDDEILALRNTGHYLAGLKTYTTIKKIATYTQKGHDAGIWIDYLNMADQLGYNMKDKAVLFPRKLKEKHDDLVKIIRIRKNDAKEQNYKKRIKELETMYSYETAKYKIIVPESLKAIIEEGKDLHHCVGTYVDLVERGKTDILFIRKKGEEDQSYYTMEVRNMEIVQYRGAYNNRHNNPVPEDIRKFVKQFHKTILKRARKVA</sequence>
<protein>
    <submittedName>
        <fullName evidence="2">PcfJ like protein</fullName>
    </submittedName>
</protein>
<keyword evidence="1" id="KW-0175">Coiled coil</keyword>
<organism evidence="2">
    <name type="scientific">Siphoviridae sp. cttuu15</name>
    <dbReference type="NCBI Taxonomy" id="2825709"/>
    <lineage>
        <taxon>Viruses</taxon>
        <taxon>Duplodnaviria</taxon>
        <taxon>Heunggongvirae</taxon>
        <taxon>Uroviricota</taxon>
        <taxon>Caudoviricetes</taxon>
    </lineage>
</organism>
<feature type="coiled-coil region" evidence="1">
    <location>
        <begin position="111"/>
        <end position="145"/>
    </location>
</feature>
<accession>A0A8S5U1A0</accession>
<evidence type="ECO:0000313" key="2">
    <source>
        <dbReference type="EMBL" id="DAF88233.1"/>
    </source>
</evidence>
<proteinExistence type="predicted"/>
<dbReference type="Pfam" id="PF14284">
    <property type="entry name" value="PcfJ"/>
    <property type="match status" value="1"/>
</dbReference>